<dbReference type="GeneID" id="113930975"/>
<dbReference type="PROSITE" id="PS51457">
    <property type="entry name" value="BEN"/>
    <property type="match status" value="2"/>
</dbReference>
<dbReference type="KEGG" id="zca:113930975"/>
<feature type="compositionally biased region" description="Polar residues" evidence="3">
    <location>
        <begin position="774"/>
        <end position="785"/>
    </location>
</feature>
<name>A0A6J2E6V6_ZALCA</name>
<evidence type="ECO:0000259" key="4">
    <source>
        <dbReference type="PROSITE" id="PS51457"/>
    </source>
</evidence>
<feature type="domain" description="BEN" evidence="4">
    <location>
        <begin position="826"/>
        <end position="924"/>
    </location>
</feature>
<evidence type="ECO:0000256" key="1">
    <source>
        <dbReference type="ARBA" id="ARBA00004123"/>
    </source>
</evidence>
<dbReference type="RefSeq" id="XP_027464460.1">
    <property type="nucleotide sequence ID" value="XM_027608659.1"/>
</dbReference>
<evidence type="ECO:0000256" key="3">
    <source>
        <dbReference type="SAM" id="MobiDB-lite"/>
    </source>
</evidence>
<dbReference type="Pfam" id="PF10523">
    <property type="entry name" value="BEN"/>
    <property type="match status" value="2"/>
</dbReference>
<dbReference type="PANTHER" id="PTHR47305:SF3">
    <property type="entry name" value="BEN DOMAIN-CONTAINING PROTEIN 2"/>
    <property type="match status" value="1"/>
</dbReference>
<evidence type="ECO:0000256" key="2">
    <source>
        <dbReference type="ARBA" id="ARBA00023242"/>
    </source>
</evidence>
<evidence type="ECO:0000313" key="5">
    <source>
        <dbReference type="Proteomes" id="UP000515165"/>
    </source>
</evidence>
<comment type="subcellular location">
    <subcellularLocation>
        <location evidence="1">Nucleus</location>
    </subcellularLocation>
</comment>
<feature type="domain" description="BEN" evidence="4">
    <location>
        <begin position="641"/>
        <end position="740"/>
    </location>
</feature>
<dbReference type="GO" id="GO:0003677">
    <property type="term" value="F:DNA binding"/>
    <property type="evidence" value="ECO:0007669"/>
    <property type="project" value="InterPro"/>
</dbReference>
<keyword evidence="5" id="KW-1185">Reference proteome</keyword>
<reference evidence="6" key="1">
    <citation type="submission" date="2025-08" db="UniProtKB">
        <authorList>
            <consortium name="RefSeq"/>
        </authorList>
    </citation>
    <scope>IDENTIFICATION</scope>
    <source>
        <tissue evidence="6">Blood</tissue>
    </source>
</reference>
<dbReference type="SMART" id="SM01025">
    <property type="entry name" value="BEN"/>
    <property type="match status" value="2"/>
</dbReference>
<dbReference type="PANTHER" id="PTHR47305">
    <property type="entry name" value="BEN DOMAIN-CONTAINING PROTEIN 2"/>
    <property type="match status" value="1"/>
</dbReference>
<sequence length="931" mass="100961">MSEKDDYIIVTVEDDSDGNDIDVVIMEDSETELTENTLSTDGMLTIEPNCRSSNDNYQQLSQMTYGVGGLPPLGDQAVPQMNHLANLKRYSSNSVEMELLPLRKRGRTSFPRRDNTGLQELTENTNKQVNNLCGIISKIQPSWEKPPLPNCEDGGPSRPVRRQENLARRNPVRIALQPAPLPELQELVVRESPPPPKIVSTYSLQPSVIPGNPVPGFAVLSYIFSEGGEGATGDLSSVQLPLALPAALLPPGEPRVAHAPTMARCPTVWGQGCAGPGPGPASSAFCIPPGFEMPRKAEASLGNSTESIYCPTPLGDDSGQDTISSVYILPNLVIAETSLENNPKPTNYPTSSGNNGDQCSSICLPPNFAVEKFILIKRSEKSETGQENNSETMYYPALLGSISGPDTNSSSASLPPNFGLEKVILVEMPEKAEPSLEISSQIVCYQTSSGNDSGSAPASSSLSIPLNFGMMAKAETSPEESLETISYPVLLEDSGNQDVPSSGCCVPPSFEVMVKAETGLENSTQMTNYQPLLENDSGQETSPYFFIPSSLESSIEVSSETMSSPTLMKHDSDQDTDSETYFLAPGFALLPVEILVKAENSVENVPEIMNYPAVLEKDKSRDSVSSSACIPSGFGYLGDPRRNVRVLNINLVTAQKKSHPRHAARYLVHVLFSKEILMHSWVGFNSQGRQPLDPNKMAAIREYLATNFPNHDLRECGKDWKTCIADINSLIYCLCAEATTTPQKAGGCKKGPTSLGIPASADVNDERGGKGGESISQLSQPTAASGTRVKGNFQWKSSVCHQGIKKPSMENSVVSDDILEYLGNPGRNVQLPHSVLNIAKGKSRPELAARYLIRKLFTEDVLVKSNVYGNLGYGMNALNPNRINALREFLQDIFPTCNLSETGYNWKLCVTAINSSIRSLRYDLKKFILKA</sequence>
<dbReference type="OrthoDB" id="8958408at2759"/>
<feature type="region of interest" description="Disordered" evidence="3">
    <location>
        <begin position="759"/>
        <end position="787"/>
    </location>
</feature>
<dbReference type="AlphaFoldDB" id="A0A6J2E6V6"/>
<dbReference type="InterPro" id="IPR018379">
    <property type="entry name" value="BEN_domain"/>
</dbReference>
<dbReference type="Proteomes" id="UP000515165">
    <property type="component" value="Chromosome X"/>
</dbReference>
<dbReference type="CTD" id="139105"/>
<gene>
    <name evidence="6" type="primary">BEND2</name>
</gene>
<organism evidence="5 6">
    <name type="scientific">Zalophus californianus</name>
    <name type="common">California sealion</name>
    <dbReference type="NCBI Taxonomy" id="9704"/>
    <lineage>
        <taxon>Eukaryota</taxon>
        <taxon>Metazoa</taxon>
        <taxon>Chordata</taxon>
        <taxon>Craniata</taxon>
        <taxon>Vertebrata</taxon>
        <taxon>Euteleostomi</taxon>
        <taxon>Mammalia</taxon>
        <taxon>Eutheria</taxon>
        <taxon>Laurasiatheria</taxon>
        <taxon>Carnivora</taxon>
        <taxon>Caniformia</taxon>
        <taxon>Pinnipedia</taxon>
        <taxon>Otariidae</taxon>
        <taxon>Zalophus</taxon>
    </lineage>
</organism>
<accession>A0A6J2E6V6</accession>
<protein>
    <submittedName>
        <fullName evidence="6">BEN domain-containing protein 2 isoform X1</fullName>
    </submittedName>
</protein>
<evidence type="ECO:0000313" key="6">
    <source>
        <dbReference type="RefSeq" id="XP_027464460.1"/>
    </source>
</evidence>
<keyword evidence="2" id="KW-0539">Nucleus</keyword>
<proteinExistence type="predicted"/>
<dbReference type="GO" id="GO:0005634">
    <property type="term" value="C:nucleus"/>
    <property type="evidence" value="ECO:0007669"/>
    <property type="project" value="UniProtKB-SubCell"/>
</dbReference>